<dbReference type="AlphaFoldDB" id="A0A0K1PUN9"/>
<protein>
    <submittedName>
        <fullName evidence="7">Prolyl endopeptidase</fullName>
    </submittedName>
</protein>
<dbReference type="GO" id="GO:0005829">
    <property type="term" value="C:cytosol"/>
    <property type="evidence" value="ECO:0007669"/>
    <property type="project" value="TreeGrafter"/>
</dbReference>
<evidence type="ECO:0000256" key="3">
    <source>
        <dbReference type="ARBA" id="ARBA00022825"/>
    </source>
</evidence>
<dbReference type="STRING" id="1391654.AKJ09_03513"/>
<evidence type="ECO:0000259" key="5">
    <source>
        <dbReference type="Pfam" id="PF00326"/>
    </source>
</evidence>
<dbReference type="PRINTS" id="PR00862">
    <property type="entry name" value="PROLIGOPTASE"/>
</dbReference>
<evidence type="ECO:0000256" key="2">
    <source>
        <dbReference type="ARBA" id="ARBA00022801"/>
    </source>
</evidence>
<keyword evidence="3" id="KW-0720">Serine protease</keyword>
<feature type="domain" description="Peptidase S9A N-terminal" evidence="6">
    <location>
        <begin position="64"/>
        <end position="465"/>
    </location>
</feature>
<dbReference type="GO" id="GO:0004252">
    <property type="term" value="F:serine-type endopeptidase activity"/>
    <property type="evidence" value="ECO:0007669"/>
    <property type="project" value="InterPro"/>
</dbReference>
<organism evidence="7 8">
    <name type="scientific">Labilithrix luteola</name>
    <dbReference type="NCBI Taxonomy" id="1391654"/>
    <lineage>
        <taxon>Bacteria</taxon>
        <taxon>Pseudomonadati</taxon>
        <taxon>Myxococcota</taxon>
        <taxon>Polyangia</taxon>
        <taxon>Polyangiales</taxon>
        <taxon>Labilitrichaceae</taxon>
        <taxon>Labilithrix</taxon>
    </lineage>
</organism>
<keyword evidence="2" id="KW-0378">Hydrolase</keyword>
<dbReference type="EMBL" id="CP012333">
    <property type="protein sequence ID" value="AKU96849.1"/>
    <property type="molecule type" value="Genomic_DNA"/>
</dbReference>
<reference evidence="7 8" key="1">
    <citation type="submission" date="2015-08" db="EMBL/GenBank/DDBJ databases">
        <authorList>
            <person name="Babu N.S."/>
            <person name="Beckwith C.J."/>
            <person name="Beseler K.G."/>
            <person name="Brison A."/>
            <person name="Carone J.V."/>
            <person name="Caskin T.P."/>
            <person name="Diamond M."/>
            <person name="Durham M.E."/>
            <person name="Foxe J.M."/>
            <person name="Go M."/>
            <person name="Henderson B.A."/>
            <person name="Jones I.B."/>
            <person name="McGettigan J.A."/>
            <person name="Micheletti S.J."/>
            <person name="Nasrallah M.E."/>
            <person name="Ortiz D."/>
            <person name="Piller C.R."/>
            <person name="Privatt S.R."/>
            <person name="Schneider S.L."/>
            <person name="Sharp S."/>
            <person name="Smith T.C."/>
            <person name="Stanton J.D."/>
            <person name="Ullery H.E."/>
            <person name="Wilson R.J."/>
            <person name="Serrano M.G."/>
            <person name="Buck G."/>
            <person name="Lee V."/>
            <person name="Wang Y."/>
            <person name="Carvalho R."/>
            <person name="Voegtly L."/>
            <person name="Shi R."/>
            <person name="Duckworth R."/>
            <person name="Johnson A."/>
            <person name="Loviza R."/>
            <person name="Walstead R."/>
            <person name="Shah Z."/>
            <person name="Kiflezghi M."/>
            <person name="Wade K."/>
            <person name="Ball S.L."/>
            <person name="Bradley K.W."/>
            <person name="Asai D.J."/>
            <person name="Bowman C.A."/>
            <person name="Russell D.A."/>
            <person name="Pope W.H."/>
            <person name="Jacobs-Sera D."/>
            <person name="Hendrix R.W."/>
            <person name="Hatfull G.F."/>
        </authorList>
    </citation>
    <scope>NUCLEOTIDE SEQUENCE [LARGE SCALE GENOMIC DNA]</scope>
    <source>
        <strain evidence="7 8">DSM 27648</strain>
    </source>
</reference>
<dbReference type="GO" id="GO:0070012">
    <property type="term" value="F:oligopeptidase activity"/>
    <property type="evidence" value="ECO:0007669"/>
    <property type="project" value="TreeGrafter"/>
</dbReference>
<dbReference type="PANTHER" id="PTHR42881:SF13">
    <property type="entry name" value="PROLYL ENDOPEPTIDASE"/>
    <property type="match status" value="1"/>
</dbReference>
<evidence type="ECO:0000313" key="8">
    <source>
        <dbReference type="Proteomes" id="UP000064967"/>
    </source>
</evidence>
<dbReference type="InterPro" id="IPR029058">
    <property type="entry name" value="AB_hydrolase_fold"/>
</dbReference>
<dbReference type="PATRIC" id="fig|1391654.3.peg.3557"/>
<dbReference type="InterPro" id="IPR001375">
    <property type="entry name" value="Peptidase_S9_cat"/>
</dbReference>
<dbReference type="InterPro" id="IPR051167">
    <property type="entry name" value="Prolyl_oligopep/macrocyclase"/>
</dbReference>
<dbReference type="PANTHER" id="PTHR42881">
    <property type="entry name" value="PROLYL ENDOPEPTIDASE"/>
    <property type="match status" value="1"/>
</dbReference>
<sequence length="734" mass="79974">MKATDTEARASTNARLRLVGGSLVITAAFLTAGCGSSPSPTAQAPSMPTSAPPVPPKPVASEPTDDDLLYLEQVDGERSLAFARAHNTVSEGELTAAPGFRALEARLLAVHGSKDKIPAPWVVGSTVRNFWTDGDHPRGILRTTSFADFKKPSPTWTTLLDIDALNKAENESFVYHGMTCLYPREVKCLVRLSRGGGDAEIVREFDVEKKAFVKGGFELPQAKLNVSWKDENTIYVGTDFGPGSMSKAGYPRISKEWKRGTPLASAKTIFEAHESDLGGGCSRSFTHGHAQDECSRAIDFERHEVSLLQGGKLIRLDVPEDANVVPWDEDLFVRLRSDWRVGDKTYAKGSLLAAKLTPFLAGKREFQVLFEPTAGTSLKTLTTLKNKLVINVLSDVKSKISIFARKSPTSPWVASPLDENAGSIHVGPVDDDSTDDVWLWTEDFTVPNTLSYWNTTTGKREVIKRNPSFFEASGLEVSQHFATSKDGTKIPYFEVRKKGETKPGPTLLSAYGGFEISQTPSYGAARGVAWLERGGTFVLANLRGGGEYGPEWHKAAIKEKRQNAYDDLAAVAEDLVHRGVATAKTLGVMGGSNGGLLTSVMLTQRPELFGAVVSMVPLTDMKRYHKLLAGASWMSEYGDPDNAQDWAALAKFSPLHNTKRGAAYPPVLYTTSTKDDRVHPGHARKMVARLEAEGYKPLYYENIEGGHGGAADLKQRAYVDALVYTFLASRLGLN</sequence>
<dbReference type="InterPro" id="IPR023302">
    <property type="entry name" value="Pept_S9A_N"/>
</dbReference>
<dbReference type="PROSITE" id="PS51257">
    <property type="entry name" value="PROKAR_LIPOPROTEIN"/>
    <property type="match status" value="1"/>
</dbReference>
<evidence type="ECO:0000259" key="6">
    <source>
        <dbReference type="Pfam" id="PF02897"/>
    </source>
</evidence>
<keyword evidence="1" id="KW-0645">Protease</keyword>
<evidence type="ECO:0000256" key="1">
    <source>
        <dbReference type="ARBA" id="ARBA00022670"/>
    </source>
</evidence>
<dbReference type="InterPro" id="IPR002470">
    <property type="entry name" value="Peptidase_S9A"/>
</dbReference>
<dbReference type="KEGG" id="llu:AKJ09_03513"/>
<dbReference type="GO" id="GO:0006508">
    <property type="term" value="P:proteolysis"/>
    <property type="evidence" value="ECO:0007669"/>
    <property type="project" value="UniProtKB-KW"/>
</dbReference>
<keyword evidence="8" id="KW-1185">Reference proteome</keyword>
<dbReference type="SUPFAM" id="SSF50993">
    <property type="entry name" value="Peptidase/esterase 'gauge' domain"/>
    <property type="match status" value="1"/>
</dbReference>
<accession>A0A0K1PUN9</accession>
<gene>
    <name evidence="7" type="ORF">AKJ09_03513</name>
</gene>
<feature type="domain" description="Peptidase S9 prolyl oligopeptidase catalytic" evidence="5">
    <location>
        <begin position="529"/>
        <end position="732"/>
    </location>
</feature>
<name>A0A0K1PUN9_9BACT</name>
<evidence type="ECO:0000256" key="4">
    <source>
        <dbReference type="SAM" id="MobiDB-lite"/>
    </source>
</evidence>
<dbReference type="Gene3D" id="3.40.50.1820">
    <property type="entry name" value="alpha/beta hydrolase"/>
    <property type="match status" value="1"/>
</dbReference>
<dbReference type="SUPFAM" id="SSF53474">
    <property type="entry name" value="alpha/beta-Hydrolases"/>
    <property type="match status" value="1"/>
</dbReference>
<proteinExistence type="predicted"/>
<dbReference type="Pfam" id="PF02897">
    <property type="entry name" value="Peptidase_S9_N"/>
    <property type="match status" value="1"/>
</dbReference>
<dbReference type="RefSeq" id="WP_205633719.1">
    <property type="nucleotide sequence ID" value="NZ_CP012333.1"/>
</dbReference>
<dbReference type="Gene3D" id="2.130.10.120">
    <property type="entry name" value="Prolyl oligopeptidase, N-terminal domain"/>
    <property type="match status" value="1"/>
</dbReference>
<dbReference type="Pfam" id="PF00326">
    <property type="entry name" value="Peptidase_S9"/>
    <property type="match status" value="1"/>
</dbReference>
<evidence type="ECO:0000313" key="7">
    <source>
        <dbReference type="EMBL" id="AKU96849.1"/>
    </source>
</evidence>
<feature type="region of interest" description="Disordered" evidence="4">
    <location>
        <begin position="35"/>
        <end position="63"/>
    </location>
</feature>
<dbReference type="Proteomes" id="UP000064967">
    <property type="component" value="Chromosome"/>
</dbReference>